<name>A0A4Z0KNB7_BREAU</name>
<evidence type="ECO:0000256" key="1">
    <source>
        <dbReference type="SAM" id="MobiDB-lite"/>
    </source>
</evidence>
<gene>
    <name evidence="2" type="ORF">EB834_08960</name>
</gene>
<accession>A0A4Z0KNB7</accession>
<reference evidence="2 3" key="1">
    <citation type="submission" date="2018-10" db="EMBL/GenBank/DDBJ databases">
        <title>Brevibacterium genomes from Austrain hard cheese rinds.</title>
        <authorList>
            <person name="Anast J.M."/>
            <person name="Dzieciol M."/>
            <person name="Schultz D.L."/>
            <person name="Mann E."/>
            <person name="Wagner M."/>
            <person name="Schmitz-Esser S."/>
        </authorList>
    </citation>
    <scope>NUCLEOTIDE SEQUENCE [LARGE SCALE GENOMIC DNA]</scope>
    <source>
        <strain evidence="2 3">L261</strain>
    </source>
</reference>
<protein>
    <submittedName>
        <fullName evidence="2">Uncharacterized protein</fullName>
    </submittedName>
</protein>
<sequence length="195" mass="20754">MALAVTLPLALTACDDHSPVAAPTSTLPAQDPADDSSGETDKPSIPEYDTELDLNDEEKEAVEGALVAFEGYFRAVNAAYSGDFDAADEFPRFATGEALKSINGDVGVIRDGSYEFSGKIVTSDVTIDSVKSSKEAPEIDTVLVGFCFDLSSWSLAPKDVSGSDTDFDFATMEHAISNESDSWKVSEQSMKAPEC</sequence>
<evidence type="ECO:0000313" key="2">
    <source>
        <dbReference type="EMBL" id="TGD39075.1"/>
    </source>
</evidence>
<proteinExistence type="predicted"/>
<dbReference type="Proteomes" id="UP000297736">
    <property type="component" value="Unassembled WGS sequence"/>
</dbReference>
<comment type="caution">
    <text evidence="2">The sequence shown here is derived from an EMBL/GenBank/DDBJ whole genome shotgun (WGS) entry which is preliminary data.</text>
</comment>
<dbReference type="EMBL" id="RHFF01000007">
    <property type="protein sequence ID" value="TGD39075.1"/>
    <property type="molecule type" value="Genomic_DNA"/>
</dbReference>
<organism evidence="2 3">
    <name type="scientific">Brevibacterium aurantiacum</name>
    <dbReference type="NCBI Taxonomy" id="273384"/>
    <lineage>
        <taxon>Bacteria</taxon>
        <taxon>Bacillati</taxon>
        <taxon>Actinomycetota</taxon>
        <taxon>Actinomycetes</taxon>
        <taxon>Micrococcales</taxon>
        <taxon>Brevibacteriaceae</taxon>
        <taxon>Brevibacterium</taxon>
    </lineage>
</organism>
<feature type="region of interest" description="Disordered" evidence="1">
    <location>
        <begin position="16"/>
        <end position="56"/>
    </location>
</feature>
<evidence type="ECO:0000313" key="3">
    <source>
        <dbReference type="Proteomes" id="UP000297736"/>
    </source>
</evidence>
<dbReference type="AlphaFoldDB" id="A0A4Z0KNB7"/>